<organism evidence="1 2">
    <name type="scientific">Sphingobium terrigena</name>
    <dbReference type="NCBI Taxonomy" id="2304063"/>
    <lineage>
        <taxon>Bacteria</taxon>
        <taxon>Pseudomonadati</taxon>
        <taxon>Pseudomonadota</taxon>
        <taxon>Alphaproteobacteria</taxon>
        <taxon>Sphingomonadales</taxon>
        <taxon>Sphingomonadaceae</taxon>
        <taxon>Sphingobium</taxon>
    </lineage>
</organism>
<evidence type="ECO:0008006" key="3">
    <source>
        <dbReference type="Google" id="ProtNLM"/>
    </source>
</evidence>
<protein>
    <recommendedName>
        <fullName evidence="3">Hemerythrin-like domain-containing protein</fullName>
    </recommendedName>
</protein>
<evidence type="ECO:0000313" key="2">
    <source>
        <dbReference type="Proteomes" id="UP000283469"/>
    </source>
</evidence>
<comment type="caution">
    <text evidence="1">The sequence shown here is derived from an EMBL/GenBank/DDBJ whole genome shotgun (WGS) entry which is preliminary data.</text>
</comment>
<dbReference type="Proteomes" id="UP000283469">
    <property type="component" value="Unassembled WGS sequence"/>
</dbReference>
<dbReference type="EMBL" id="QVRA01000015">
    <property type="protein sequence ID" value="RJG53519.1"/>
    <property type="molecule type" value="Genomic_DNA"/>
</dbReference>
<dbReference type="OrthoDB" id="7470932at2"/>
<evidence type="ECO:0000313" key="1">
    <source>
        <dbReference type="EMBL" id="RJG53519.1"/>
    </source>
</evidence>
<dbReference type="AlphaFoldDB" id="A0A418YQ05"/>
<reference evidence="1 2" key="1">
    <citation type="submission" date="2018-08" db="EMBL/GenBank/DDBJ databases">
        <title>Sphingobium sp. EO9.</title>
        <authorList>
            <person name="Park Y."/>
            <person name="Kim K.H."/>
            <person name="Jeon C.O."/>
        </authorList>
    </citation>
    <scope>NUCLEOTIDE SEQUENCE [LARGE SCALE GENOMIC DNA]</scope>
    <source>
        <strain evidence="1 2">EO9</strain>
    </source>
</reference>
<dbReference type="RefSeq" id="WP_119748234.1">
    <property type="nucleotide sequence ID" value="NZ_QVRA01000015.1"/>
</dbReference>
<gene>
    <name evidence="1" type="ORF">D0Z70_16030</name>
</gene>
<keyword evidence="2" id="KW-1185">Reference proteome</keyword>
<accession>A0A418YQ05</accession>
<name>A0A418YQ05_9SPHN</name>
<proteinExistence type="predicted"/>
<sequence length="139" mass="15987">MSITLKQDHEALRVMMREFAHVMRTSGIEALPDIARKRIAFSQLFREHMGREDACALALRDGHLAAQADPLLREHGRAIRALFLLYSDHIKYWTPTLIAQDWSGYLEAVLALQGELAERMAWEERNLHPLMDAQPRRAA</sequence>
<dbReference type="Gene3D" id="1.20.120.520">
    <property type="entry name" value="nmb1532 protein domain like"/>
    <property type="match status" value="1"/>
</dbReference>